<comment type="function">
    <text evidence="2 9">Catalyzes a trans-dehydration via an enolate intermediate.</text>
</comment>
<accession>A0ABT3W7I3</accession>
<comment type="pathway">
    <text evidence="3 9">Metabolic intermediate biosynthesis; chorismate biosynthesis; chorismate from D-erythrose 4-phosphate and phosphoenolpyruvate: step 3/7.</text>
</comment>
<keyword evidence="11" id="KW-1185">Reference proteome</keyword>
<feature type="active site" description="Proton acceptor" evidence="9">
    <location>
        <position position="31"/>
    </location>
</feature>
<dbReference type="PANTHER" id="PTHR21272">
    <property type="entry name" value="CATABOLIC 3-DEHYDROQUINASE"/>
    <property type="match status" value="1"/>
</dbReference>
<evidence type="ECO:0000256" key="6">
    <source>
        <dbReference type="ARBA" id="ARBA00012060"/>
    </source>
</evidence>
<protein>
    <recommendedName>
        <fullName evidence="6 9">3-dehydroquinate dehydratase</fullName>
        <shortName evidence="9">3-dehydroquinase</shortName>
        <ecNumber evidence="6 9">4.2.1.10</ecNumber>
    </recommendedName>
    <alternativeName>
        <fullName evidence="9">Type II DHQase</fullName>
    </alternativeName>
</protein>
<feature type="binding site" evidence="9">
    <location>
        <begin position="109"/>
        <end position="110"/>
    </location>
    <ligand>
        <name>substrate</name>
    </ligand>
</feature>
<evidence type="ECO:0000256" key="7">
    <source>
        <dbReference type="ARBA" id="ARBA00023141"/>
    </source>
</evidence>
<dbReference type="PROSITE" id="PS01029">
    <property type="entry name" value="DEHYDROQUINASE_II"/>
    <property type="match status" value="1"/>
</dbReference>
<feature type="binding site" evidence="9">
    <location>
        <position position="95"/>
    </location>
    <ligand>
        <name>substrate</name>
    </ligand>
</feature>
<feature type="binding site" evidence="9">
    <location>
        <position position="88"/>
    </location>
    <ligand>
        <name>substrate</name>
    </ligand>
</feature>
<feature type="active site" description="Proton donor" evidence="9">
    <location>
        <position position="108"/>
    </location>
</feature>
<dbReference type="InterPro" id="IPR018509">
    <property type="entry name" value="DHquinase_II_CS"/>
</dbReference>
<dbReference type="HAMAP" id="MF_00169">
    <property type="entry name" value="AroQ"/>
    <property type="match status" value="1"/>
</dbReference>
<dbReference type="EMBL" id="JANIDW010000001">
    <property type="protein sequence ID" value="MCX5613679.1"/>
    <property type="molecule type" value="Genomic_DNA"/>
</dbReference>
<feature type="binding site" evidence="9">
    <location>
        <position position="119"/>
    </location>
    <ligand>
        <name>substrate</name>
    </ligand>
</feature>
<dbReference type="Pfam" id="PF01220">
    <property type="entry name" value="DHquinase_II"/>
    <property type="match status" value="1"/>
</dbReference>
<evidence type="ECO:0000256" key="5">
    <source>
        <dbReference type="ARBA" id="ARBA00011193"/>
    </source>
</evidence>
<organism evidence="10 11">
    <name type="scientific">Bombella saccharophila</name>
    <dbReference type="NCBI Taxonomy" id="2967338"/>
    <lineage>
        <taxon>Bacteria</taxon>
        <taxon>Pseudomonadati</taxon>
        <taxon>Pseudomonadota</taxon>
        <taxon>Alphaproteobacteria</taxon>
        <taxon>Acetobacterales</taxon>
        <taxon>Acetobacteraceae</taxon>
        <taxon>Bombella</taxon>
    </lineage>
</organism>
<dbReference type="CDD" id="cd00466">
    <property type="entry name" value="DHQase_II"/>
    <property type="match status" value="1"/>
</dbReference>
<dbReference type="RefSeq" id="WP_180794184.1">
    <property type="nucleotide sequence ID" value="NZ_JANIDW010000001.1"/>
</dbReference>
<feature type="binding site" evidence="9">
    <location>
        <position position="82"/>
    </location>
    <ligand>
        <name>substrate</name>
    </ligand>
</feature>
<name>A0ABT3W7I3_9PROT</name>
<comment type="catalytic activity">
    <reaction evidence="1 9">
        <text>3-dehydroquinate = 3-dehydroshikimate + H2O</text>
        <dbReference type="Rhea" id="RHEA:21096"/>
        <dbReference type="ChEBI" id="CHEBI:15377"/>
        <dbReference type="ChEBI" id="CHEBI:16630"/>
        <dbReference type="ChEBI" id="CHEBI:32364"/>
        <dbReference type="EC" id="4.2.1.10"/>
    </reaction>
</comment>
<comment type="similarity">
    <text evidence="4 9">Belongs to the type-II 3-dehydroquinase family.</text>
</comment>
<dbReference type="NCBIfam" id="NF003805">
    <property type="entry name" value="PRK05395.1-2"/>
    <property type="match status" value="1"/>
</dbReference>
<evidence type="ECO:0000256" key="8">
    <source>
        <dbReference type="ARBA" id="ARBA00023239"/>
    </source>
</evidence>
<dbReference type="InterPro" id="IPR001874">
    <property type="entry name" value="DHquinase_II"/>
</dbReference>
<dbReference type="PANTHER" id="PTHR21272:SF3">
    <property type="entry name" value="CATABOLIC 3-DEHYDROQUINASE"/>
    <property type="match status" value="1"/>
</dbReference>
<dbReference type="Proteomes" id="UP001165648">
    <property type="component" value="Unassembled WGS sequence"/>
</dbReference>
<evidence type="ECO:0000313" key="11">
    <source>
        <dbReference type="Proteomes" id="UP001165648"/>
    </source>
</evidence>
<comment type="subunit">
    <text evidence="5 9">Homododecamer.</text>
</comment>
<gene>
    <name evidence="9 10" type="primary">aroQ</name>
    <name evidence="10" type="ORF">NQF64_00240</name>
</gene>
<evidence type="ECO:0000256" key="2">
    <source>
        <dbReference type="ARBA" id="ARBA00003924"/>
    </source>
</evidence>
<feature type="site" description="Transition state stabilizer" evidence="9">
    <location>
        <position position="26"/>
    </location>
</feature>
<sequence>MLSAVPMKRPLIVVLNGPNLNMLGLRQPDIYGAATLDDVEQLCLQAAERLDVTIDFRQTNGEGELVSWVQECRGRASGIVINPAAYGHTSIALLDALLAVELPVIEVHMSNIHRREAFRHHTYVSQAARGVICGLGIRGYAHALQAVADMIEDEG</sequence>
<evidence type="ECO:0000256" key="3">
    <source>
        <dbReference type="ARBA" id="ARBA00004902"/>
    </source>
</evidence>
<comment type="caution">
    <text evidence="10">The sequence shown here is derived from an EMBL/GenBank/DDBJ whole genome shotgun (WGS) entry which is preliminary data.</text>
</comment>
<evidence type="ECO:0000313" key="10">
    <source>
        <dbReference type="EMBL" id="MCX5613679.1"/>
    </source>
</evidence>
<proteinExistence type="inferred from homology"/>
<dbReference type="NCBIfam" id="NF003806">
    <property type="entry name" value="PRK05395.1-3"/>
    <property type="match status" value="1"/>
</dbReference>
<keyword evidence="9" id="KW-0028">Amino-acid biosynthesis</keyword>
<dbReference type="InterPro" id="IPR036441">
    <property type="entry name" value="DHquinase_II_sf"/>
</dbReference>
<keyword evidence="8 9" id="KW-0456">Lyase</keyword>
<evidence type="ECO:0000256" key="9">
    <source>
        <dbReference type="HAMAP-Rule" id="MF_00169"/>
    </source>
</evidence>
<evidence type="ECO:0000256" key="4">
    <source>
        <dbReference type="ARBA" id="ARBA00011037"/>
    </source>
</evidence>
<dbReference type="NCBIfam" id="NF003807">
    <property type="entry name" value="PRK05395.1-4"/>
    <property type="match status" value="1"/>
</dbReference>
<dbReference type="EC" id="4.2.1.10" evidence="6 9"/>
<dbReference type="NCBIfam" id="TIGR01088">
    <property type="entry name" value="aroQ"/>
    <property type="match status" value="1"/>
</dbReference>
<dbReference type="SUPFAM" id="SSF52304">
    <property type="entry name" value="Type II 3-dehydroquinate dehydratase"/>
    <property type="match status" value="1"/>
</dbReference>
<reference evidence="10 11" key="1">
    <citation type="submission" date="2022-07" db="EMBL/GenBank/DDBJ databases">
        <title>Bombella genomes.</title>
        <authorList>
            <person name="Harer L."/>
            <person name="Styblova S."/>
            <person name="Ehrmann M."/>
        </authorList>
    </citation>
    <scope>NUCLEOTIDE SEQUENCE [LARGE SCALE GENOMIC DNA]</scope>
    <source>
        <strain evidence="10 11">TMW 2.2558</strain>
    </source>
</reference>
<keyword evidence="7 9" id="KW-0057">Aromatic amino acid biosynthesis</keyword>
<evidence type="ECO:0000256" key="1">
    <source>
        <dbReference type="ARBA" id="ARBA00001864"/>
    </source>
</evidence>
<dbReference type="GO" id="GO:0003855">
    <property type="term" value="F:3-dehydroquinate dehydratase activity"/>
    <property type="evidence" value="ECO:0007669"/>
    <property type="project" value="UniProtKB-EC"/>
</dbReference>
<dbReference type="Gene3D" id="3.40.50.9100">
    <property type="entry name" value="Dehydroquinase, class II"/>
    <property type="match status" value="1"/>
</dbReference>
<dbReference type="PIRSF" id="PIRSF001399">
    <property type="entry name" value="DHquinase_II"/>
    <property type="match status" value="1"/>
</dbReference>